<dbReference type="AlphaFoldDB" id="A0A1V1P7L6"/>
<accession>A0A1V1P7L6</accession>
<dbReference type="Proteomes" id="UP000189670">
    <property type="component" value="Unassembled WGS sequence"/>
</dbReference>
<evidence type="ECO:0000259" key="1">
    <source>
        <dbReference type="Pfam" id="PF00425"/>
    </source>
</evidence>
<dbReference type="SUPFAM" id="SSF56322">
    <property type="entry name" value="ADC synthase"/>
    <property type="match status" value="1"/>
</dbReference>
<dbReference type="InterPro" id="IPR015890">
    <property type="entry name" value="Chorismate_C"/>
</dbReference>
<comment type="caution">
    <text evidence="2">The sequence shown here is derived from an EMBL/GenBank/DDBJ whole genome shotgun (WGS) entry which is preliminary data.</text>
</comment>
<evidence type="ECO:0000313" key="2">
    <source>
        <dbReference type="EMBL" id="ETR70800.1"/>
    </source>
</evidence>
<feature type="domain" description="Chorismate-utilising enzyme C-terminal" evidence="1">
    <location>
        <begin position="20"/>
        <end position="273"/>
    </location>
</feature>
<dbReference type="Gene3D" id="3.60.120.10">
    <property type="entry name" value="Anthranilate synthase"/>
    <property type="match status" value="1"/>
</dbReference>
<dbReference type="Pfam" id="PF00425">
    <property type="entry name" value="Chorismate_bind"/>
    <property type="match status" value="1"/>
</dbReference>
<protein>
    <submittedName>
        <fullName evidence="2">Anthranilate synthase component 1</fullName>
    </submittedName>
</protein>
<sequence length="285" mass="31771">MRQHIQAKLPGLSPCVEFSEEDFMSRVARANQHLSSHIDLNKVVLSRYIGFDYDGDLLPLFNAYCLQQKYSDAILMDFGEVSAAIASPELLLESDAGIVTAKPLAGTRAAGKNATENSKIEKSLLFDRKELAEHVLGLAEMLDELKPCCEPDTLVIKNFLNFHYQNNLMHLSSELEGRLKSDTHCIDAMLALFPSVMVSGVSKTEAIRYIRKEEPFSRVLFAGTAGWASGRDCRFSVIIRSFCKYGKRLFVQAGAGVLEESVPVQENQEINLKMSEMLARLGCIR</sequence>
<name>A0A1V1P7L6_9BACT</name>
<evidence type="ECO:0000313" key="3">
    <source>
        <dbReference type="Proteomes" id="UP000189670"/>
    </source>
</evidence>
<reference evidence="3" key="1">
    <citation type="submission" date="2012-11" db="EMBL/GenBank/DDBJ databases">
        <authorList>
            <person name="Lucero-Rivera Y.E."/>
            <person name="Tovar-Ramirez D."/>
        </authorList>
    </citation>
    <scope>NUCLEOTIDE SEQUENCE [LARGE SCALE GENOMIC DNA]</scope>
    <source>
        <strain evidence="3">Araruama</strain>
    </source>
</reference>
<gene>
    <name evidence="2" type="ORF">OMM_02975</name>
</gene>
<dbReference type="EMBL" id="ATBP01000368">
    <property type="protein sequence ID" value="ETR70800.1"/>
    <property type="molecule type" value="Genomic_DNA"/>
</dbReference>
<dbReference type="PANTHER" id="PTHR42839">
    <property type="entry name" value="ISOCHORISMATE SYNTHASE ENTC"/>
    <property type="match status" value="1"/>
</dbReference>
<proteinExistence type="predicted"/>
<organism evidence="2 3">
    <name type="scientific">Candidatus Magnetoglobus multicellularis str. Araruama</name>
    <dbReference type="NCBI Taxonomy" id="890399"/>
    <lineage>
        <taxon>Bacteria</taxon>
        <taxon>Pseudomonadati</taxon>
        <taxon>Thermodesulfobacteriota</taxon>
        <taxon>Desulfobacteria</taxon>
        <taxon>Desulfobacterales</taxon>
        <taxon>Desulfobacteraceae</taxon>
        <taxon>Candidatus Magnetoglobus</taxon>
    </lineage>
</organism>
<dbReference type="InterPro" id="IPR005801">
    <property type="entry name" value="ADC_synthase"/>
</dbReference>
<dbReference type="PANTHER" id="PTHR42839:SF2">
    <property type="entry name" value="ISOCHORISMATE SYNTHASE ENTC"/>
    <property type="match status" value="1"/>
</dbReference>